<evidence type="ECO:0000313" key="2">
    <source>
        <dbReference type="Proteomes" id="UP000175971"/>
    </source>
</evidence>
<name>A0A1E7LK58_9ACTN</name>
<dbReference type="AlphaFoldDB" id="A0A1E7LK58"/>
<organism evidence="1 2">
    <name type="scientific">Streptomyces nanshensis</name>
    <dbReference type="NCBI Taxonomy" id="518642"/>
    <lineage>
        <taxon>Bacteria</taxon>
        <taxon>Bacillati</taxon>
        <taxon>Actinomycetota</taxon>
        <taxon>Actinomycetes</taxon>
        <taxon>Kitasatosporales</taxon>
        <taxon>Streptomycetaceae</taxon>
        <taxon>Streptomyces</taxon>
    </lineage>
</organism>
<dbReference type="EMBL" id="LJGZ01000103">
    <property type="protein sequence ID" value="OEV16323.1"/>
    <property type="molecule type" value="Genomic_DNA"/>
</dbReference>
<gene>
    <name evidence="1" type="ORF">AN221_32450</name>
</gene>
<comment type="caution">
    <text evidence="1">The sequence shown here is derived from an EMBL/GenBank/DDBJ whole genome shotgun (WGS) entry which is preliminary data.</text>
</comment>
<proteinExistence type="predicted"/>
<dbReference type="Proteomes" id="UP000175971">
    <property type="component" value="Unassembled WGS sequence"/>
</dbReference>
<sequence>MARFTVHGSTHDECQQALDDLCSRLDVQVTLRPTNSLGDSWIARATQKAPDQAVRGLGAR</sequence>
<reference evidence="1 2" key="1">
    <citation type="journal article" date="2016" name="Front. Microbiol.">
        <title>Comparative Genomics Analysis of Streptomyces Species Reveals Their Adaptation to the Marine Environment and Their Diversity at the Genomic Level.</title>
        <authorList>
            <person name="Tian X."/>
            <person name="Zhang Z."/>
            <person name="Yang T."/>
            <person name="Chen M."/>
            <person name="Li J."/>
            <person name="Chen F."/>
            <person name="Yang J."/>
            <person name="Li W."/>
            <person name="Zhang B."/>
            <person name="Zhang Z."/>
            <person name="Wu J."/>
            <person name="Zhang C."/>
            <person name="Long L."/>
            <person name="Xiao J."/>
        </authorList>
    </citation>
    <scope>NUCLEOTIDE SEQUENCE [LARGE SCALE GENOMIC DNA]</scope>
    <source>
        <strain evidence="1 2">SCSIO M10372</strain>
    </source>
</reference>
<protein>
    <submittedName>
        <fullName evidence="1">Uncharacterized protein</fullName>
    </submittedName>
</protein>
<dbReference type="RefSeq" id="WP_070203867.1">
    <property type="nucleotide sequence ID" value="NZ_LJGZ01000103.1"/>
</dbReference>
<dbReference type="OrthoDB" id="4324675at2"/>
<accession>A0A1E7LK58</accession>
<keyword evidence="2" id="KW-1185">Reference proteome</keyword>
<evidence type="ECO:0000313" key="1">
    <source>
        <dbReference type="EMBL" id="OEV16323.1"/>
    </source>
</evidence>